<accession>A0A815LVU3</accession>
<reference evidence="2" key="1">
    <citation type="submission" date="2021-02" db="EMBL/GenBank/DDBJ databases">
        <authorList>
            <person name="Nowell W R."/>
        </authorList>
    </citation>
    <scope>NUCLEOTIDE SEQUENCE</scope>
</reference>
<comment type="caution">
    <text evidence="2">The sequence shown here is derived from an EMBL/GenBank/DDBJ whole genome shotgun (WGS) entry which is preliminary data.</text>
</comment>
<organism evidence="2 4">
    <name type="scientific">Rotaria sordida</name>
    <dbReference type="NCBI Taxonomy" id="392033"/>
    <lineage>
        <taxon>Eukaryota</taxon>
        <taxon>Metazoa</taxon>
        <taxon>Spiralia</taxon>
        <taxon>Gnathifera</taxon>
        <taxon>Rotifera</taxon>
        <taxon>Eurotatoria</taxon>
        <taxon>Bdelloidea</taxon>
        <taxon>Philodinida</taxon>
        <taxon>Philodinidae</taxon>
        <taxon>Rotaria</taxon>
    </lineage>
</organism>
<dbReference type="Proteomes" id="UP000663854">
    <property type="component" value="Unassembled WGS sequence"/>
</dbReference>
<evidence type="ECO:0000313" key="5">
    <source>
        <dbReference type="Proteomes" id="UP000663870"/>
    </source>
</evidence>
<dbReference type="EMBL" id="CAJNOL010007352">
    <property type="protein sequence ID" value="CAF1627441.1"/>
    <property type="molecule type" value="Genomic_DNA"/>
</dbReference>
<sequence length="80" mass="9143">MTAILRISDLFLDYIFTYTQQLSFANSVSSNYNQLLYYNKNRDPDNNDGDSSGRKSKTSSSSSSSSIQMMANERRQRVAR</sequence>
<evidence type="ECO:0000313" key="4">
    <source>
        <dbReference type="Proteomes" id="UP000663854"/>
    </source>
</evidence>
<gene>
    <name evidence="3" type="ORF">JXQ802_LOCUS51355</name>
    <name evidence="2" type="ORF">PYM288_LOCUS35117</name>
</gene>
<feature type="region of interest" description="Disordered" evidence="1">
    <location>
        <begin position="39"/>
        <end position="80"/>
    </location>
</feature>
<name>A0A815LVU3_9BILA</name>
<dbReference type="EMBL" id="CAJNOH010005821">
    <property type="protein sequence ID" value="CAF1411110.1"/>
    <property type="molecule type" value="Genomic_DNA"/>
</dbReference>
<dbReference type="Proteomes" id="UP000663870">
    <property type="component" value="Unassembled WGS sequence"/>
</dbReference>
<proteinExistence type="predicted"/>
<protein>
    <submittedName>
        <fullName evidence="2">Uncharacterized protein</fullName>
    </submittedName>
</protein>
<dbReference type="AlphaFoldDB" id="A0A815LVU3"/>
<evidence type="ECO:0000313" key="3">
    <source>
        <dbReference type="EMBL" id="CAF1627441.1"/>
    </source>
</evidence>
<evidence type="ECO:0000256" key="1">
    <source>
        <dbReference type="SAM" id="MobiDB-lite"/>
    </source>
</evidence>
<keyword evidence="5" id="KW-1185">Reference proteome</keyword>
<evidence type="ECO:0000313" key="2">
    <source>
        <dbReference type="EMBL" id="CAF1411110.1"/>
    </source>
</evidence>